<sequence length="223" mass="23257">MNHSPGDEPTRRSTATGDSGRDAQSQHEPASTSSLPGRSSPPSTTTTTTTTPPDAVTAATAISSTPTPADHSAAAPASPSAHASPPRPHNGGDGDARGQPHPGGGDETGGDLRPSSSEQPHADDTALSTANDREATELAVVARRSTATTTTTSTATTDASGTVAQMALADAASEVTTARDESCRQRRYRLTRQRVGWWDVVTRWWRRQAINEDIFCACVGRLT</sequence>
<organism evidence="1 2">
    <name type="scientific">Neofusicoccum parvum</name>
    <dbReference type="NCBI Taxonomy" id="310453"/>
    <lineage>
        <taxon>Eukaryota</taxon>
        <taxon>Fungi</taxon>
        <taxon>Dikarya</taxon>
        <taxon>Ascomycota</taxon>
        <taxon>Pezizomycotina</taxon>
        <taxon>Dothideomycetes</taxon>
        <taxon>Dothideomycetes incertae sedis</taxon>
        <taxon>Botryosphaeriales</taxon>
        <taxon>Botryosphaeriaceae</taxon>
        <taxon>Neofusicoccum</taxon>
    </lineage>
</organism>
<evidence type="ECO:0000313" key="2">
    <source>
        <dbReference type="Proteomes" id="UP001165186"/>
    </source>
</evidence>
<gene>
    <name evidence="1" type="primary">g10323</name>
    <name evidence="1" type="ORF">NpPPO83_00010323</name>
</gene>
<protein>
    <submittedName>
        <fullName evidence="1">Uncharacterized protein LTHEOB_11639</fullName>
    </submittedName>
</protein>
<name>A0ACB5RPN0_9PEZI</name>
<accession>A0ACB5RPN0</accession>
<evidence type="ECO:0000313" key="1">
    <source>
        <dbReference type="EMBL" id="GME22468.1"/>
    </source>
</evidence>
<proteinExistence type="predicted"/>
<keyword evidence="2" id="KW-1185">Reference proteome</keyword>
<reference evidence="1" key="1">
    <citation type="submission" date="2024-09" db="EMBL/GenBank/DDBJ databases">
        <title>Draft Genome Sequences of Neofusicoccum parvum.</title>
        <authorList>
            <person name="Ashida A."/>
            <person name="Camagna M."/>
            <person name="Tanaka A."/>
            <person name="Takemoto D."/>
        </authorList>
    </citation>
    <scope>NUCLEOTIDE SEQUENCE</scope>
    <source>
        <strain evidence="1">PPO83</strain>
    </source>
</reference>
<comment type="caution">
    <text evidence="1">The sequence shown here is derived from an EMBL/GenBank/DDBJ whole genome shotgun (WGS) entry which is preliminary data.</text>
</comment>
<dbReference type="EMBL" id="BSXG01000002">
    <property type="protein sequence ID" value="GME22468.1"/>
    <property type="molecule type" value="Genomic_DNA"/>
</dbReference>
<dbReference type="Proteomes" id="UP001165186">
    <property type="component" value="Unassembled WGS sequence"/>
</dbReference>